<protein>
    <submittedName>
        <fullName evidence="11">Sugar transporter</fullName>
    </submittedName>
</protein>
<evidence type="ECO:0000313" key="12">
    <source>
        <dbReference type="Proteomes" id="UP000799536"/>
    </source>
</evidence>
<feature type="region of interest" description="Disordered" evidence="8">
    <location>
        <begin position="461"/>
        <end position="484"/>
    </location>
</feature>
<organism evidence="11 12">
    <name type="scientific">Delitschia confertaspora ATCC 74209</name>
    <dbReference type="NCBI Taxonomy" id="1513339"/>
    <lineage>
        <taxon>Eukaryota</taxon>
        <taxon>Fungi</taxon>
        <taxon>Dikarya</taxon>
        <taxon>Ascomycota</taxon>
        <taxon>Pezizomycotina</taxon>
        <taxon>Dothideomycetes</taxon>
        <taxon>Pleosporomycetidae</taxon>
        <taxon>Pleosporales</taxon>
        <taxon>Delitschiaceae</taxon>
        <taxon>Delitschia</taxon>
    </lineage>
</organism>
<accession>A0A9P4MS00</accession>
<evidence type="ECO:0000256" key="2">
    <source>
        <dbReference type="ARBA" id="ARBA00010992"/>
    </source>
</evidence>
<dbReference type="PANTHER" id="PTHR48022:SF20">
    <property type="entry name" value="MAJOR FACILITATOR SUPERFAMILY (MFS) PROFILE DOMAIN-CONTAINING PROTEIN-RELATED"/>
    <property type="match status" value="1"/>
</dbReference>
<dbReference type="PANTHER" id="PTHR48022">
    <property type="entry name" value="PLASTIDIC GLUCOSE TRANSPORTER 4"/>
    <property type="match status" value="1"/>
</dbReference>
<dbReference type="FunFam" id="1.20.1250.20:FF:000134">
    <property type="entry name" value="MFS sugar transporter protein"/>
    <property type="match status" value="1"/>
</dbReference>
<name>A0A9P4MS00_9PLEO</name>
<feature type="transmembrane region" description="Helical" evidence="9">
    <location>
        <begin position="7"/>
        <end position="24"/>
    </location>
</feature>
<evidence type="ECO:0000256" key="4">
    <source>
        <dbReference type="ARBA" id="ARBA00022692"/>
    </source>
</evidence>
<evidence type="ECO:0000256" key="3">
    <source>
        <dbReference type="ARBA" id="ARBA00022448"/>
    </source>
</evidence>
<dbReference type="InterPro" id="IPR020846">
    <property type="entry name" value="MFS_dom"/>
</dbReference>
<feature type="transmembrane region" description="Helical" evidence="9">
    <location>
        <begin position="52"/>
        <end position="72"/>
    </location>
</feature>
<evidence type="ECO:0000259" key="10">
    <source>
        <dbReference type="PROSITE" id="PS50850"/>
    </source>
</evidence>
<dbReference type="GO" id="GO:0016020">
    <property type="term" value="C:membrane"/>
    <property type="evidence" value="ECO:0007669"/>
    <property type="project" value="UniProtKB-SubCell"/>
</dbReference>
<dbReference type="InterPro" id="IPR050360">
    <property type="entry name" value="MFS_Sugar_Transporters"/>
</dbReference>
<dbReference type="InterPro" id="IPR036259">
    <property type="entry name" value="MFS_trans_sf"/>
</dbReference>
<evidence type="ECO:0000256" key="9">
    <source>
        <dbReference type="SAM" id="Phobius"/>
    </source>
</evidence>
<dbReference type="SUPFAM" id="SSF103473">
    <property type="entry name" value="MFS general substrate transporter"/>
    <property type="match status" value="1"/>
</dbReference>
<evidence type="ECO:0000313" key="11">
    <source>
        <dbReference type="EMBL" id="KAF2200467.1"/>
    </source>
</evidence>
<dbReference type="OrthoDB" id="5399138at2759"/>
<evidence type="ECO:0000256" key="6">
    <source>
        <dbReference type="ARBA" id="ARBA00023136"/>
    </source>
</evidence>
<feature type="transmembrane region" description="Helical" evidence="9">
    <location>
        <begin position="427"/>
        <end position="445"/>
    </location>
</feature>
<feature type="transmembrane region" description="Helical" evidence="9">
    <location>
        <begin position="105"/>
        <end position="127"/>
    </location>
</feature>
<feature type="domain" description="Major facilitator superfamily (MFS) profile" evidence="10">
    <location>
        <begin position="11"/>
        <end position="449"/>
    </location>
</feature>
<keyword evidence="6 9" id="KW-0472">Membrane</keyword>
<keyword evidence="5 9" id="KW-1133">Transmembrane helix</keyword>
<gene>
    <name evidence="11" type="ORF">GQ43DRAFT_72697</name>
</gene>
<feature type="transmembrane region" description="Helical" evidence="9">
    <location>
        <begin position="291"/>
        <end position="312"/>
    </location>
</feature>
<sequence length="484" mass="52617">MPSPNIIILGIAAHVSLAGLLYGLDTGSIGPIIAMTQFHNTIQPLTSTQQGIFTASILISASISSLLTGYIANWLSRRYAILSGGVLSLIGTVISASAFSFAQLIVARLITGVGMGLAISTVTVYLVELAPKEIRGVSACLLQTYVVIGITVGYFISLGTHNISSSLAWRSLFIIQACISLLLTVGMCFMPFSPRWLVQKGRVEEARRVLLRFRKAEEVEDEISEIQGSLEGQESEKSAGMMEMFQKRYLGRSLLGIFLMAAQQLTGIDAVLYYAPILFQQAGFTSERSSFLASGVGGIVMLAATVPAQIWIDRWGRRKPLIYGGSGMVICFFVIGSLYAKFGVKQDGGVLLKSDSAQWVVVVFIYLFVANFSWSWAVVGKIYACEIVPTRIRAQVCAVELLANWLVNFAVALTAPIFLRASPSGPYFLYGAATLVAVAVCVFMPETKGKSLEEIERDFEKTPIHDRERGSEEQQPAVTQVEKA</sequence>
<dbReference type="PROSITE" id="PS00217">
    <property type="entry name" value="SUGAR_TRANSPORT_2"/>
    <property type="match status" value="1"/>
</dbReference>
<feature type="compositionally biased region" description="Basic and acidic residues" evidence="8">
    <location>
        <begin position="461"/>
        <end position="472"/>
    </location>
</feature>
<keyword evidence="3 7" id="KW-0813">Transport</keyword>
<dbReference type="Gene3D" id="1.20.1250.20">
    <property type="entry name" value="MFS general substrate transporter like domains"/>
    <property type="match status" value="1"/>
</dbReference>
<comment type="subcellular location">
    <subcellularLocation>
        <location evidence="1">Membrane</location>
        <topology evidence="1">Multi-pass membrane protein</topology>
    </subcellularLocation>
</comment>
<feature type="transmembrane region" description="Helical" evidence="9">
    <location>
        <begin position="139"/>
        <end position="156"/>
    </location>
</feature>
<dbReference type="InterPro" id="IPR003663">
    <property type="entry name" value="Sugar/inositol_transpt"/>
</dbReference>
<dbReference type="PRINTS" id="PR00171">
    <property type="entry name" value="SUGRTRNSPORT"/>
</dbReference>
<dbReference type="InterPro" id="IPR005828">
    <property type="entry name" value="MFS_sugar_transport-like"/>
</dbReference>
<comment type="similarity">
    <text evidence="2 7">Belongs to the major facilitator superfamily. Sugar transporter (TC 2.A.1.1) family.</text>
</comment>
<feature type="transmembrane region" description="Helical" evidence="9">
    <location>
        <begin position="254"/>
        <end position="279"/>
    </location>
</feature>
<dbReference type="PROSITE" id="PS50850">
    <property type="entry name" value="MFS"/>
    <property type="match status" value="1"/>
</dbReference>
<evidence type="ECO:0000256" key="1">
    <source>
        <dbReference type="ARBA" id="ARBA00004141"/>
    </source>
</evidence>
<comment type="caution">
    <text evidence="11">The sequence shown here is derived from an EMBL/GenBank/DDBJ whole genome shotgun (WGS) entry which is preliminary data.</text>
</comment>
<keyword evidence="12" id="KW-1185">Reference proteome</keyword>
<reference evidence="11" key="1">
    <citation type="journal article" date="2020" name="Stud. Mycol.">
        <title>101 Dothideomycetes genomes: a test case for predicting lifestyles and emergence of pathogens.</title>
        <authorList>
            <person name="Haridas S."/>
            <person name="Albert R."/>
            <person name="Binder M."/>
            <person name="Bloem J."/>
            <person name="Labutti K."/>
            <person name="Salamov A."/>
            <person name="Andreopoulos B."/>
            <person name="Baker S."/>
            <person name="Barry K."/>
            <person name="Bills G."/>
            <person name="Bluhm B."/>
            <person name="Cannon C."/>
            <person name="Castanera R."/>
            <person name="Culley D."/>
            <person name="Daum C."/>
            <person name="Ezra D."/>
            <person name="Gonzalez J."/>
            <person name="Henrissat B."/>
            <person name="Kuo A."/>
            <person name="Liang C."/>
            <person name="Lipzen A."/>
            <person name="Lutzoni F."/>
            <person name="Magnuson J."/>
            <person name="Mondo S."/>
            <person name="Nolan M."/>
            <person name="Ohm R."/>
            <person name="Pangilinan J."/>
            <person name="Park H.-J."/>
            <person name="Ramirez L."/>
            <person name="Alfaro M."/>
            <person name="Sun H."/>
            <person name="Tritt A."/>
            <person name="Yoshinaga Y."/>
            <person name="Zwiers L.-H."/>
            <person name="Turgeon B."/>
            <person name="Goodwin S."/>
            <person name="Spatafora J."/>
            <person name="Crous P."/>
            <person name="Grigoriev I."/>
        </authorList>
    </citation>
    <scope>NUCLEOTIDE SEQUENCE</scope>
    <source>
        <strain evidence="11">ATCC 74209</strain>
    </source>
</reference>
<feature type="transmembrane region" description="Helical" evidence="9">
    <location>
        <begin position="359"/>
        <end position="380"/>
    </location>
</feature>
<evidence type="ECO:0000256" key="5">
    <source>
        <dbReference type="ARBA" id="ARBA00022989"/>
    </source>
</evidence>
<keyword evidence="11" id="KW-0762">Sugar transport</keyword>
<proteinExistence type="inferred from homology"/>
<feature type="transmembrane region" description="Helical" evidence="9">
    <location>
        <begin position="321"/>
        <end position="339"/>
    </location>
</feature>
<dbReference type="InterPro" id="IPR005829">
    <property type="entry name" value="Sugar_transporter_CS"/>
</dbReference>
<feature type="transmembrane region" description="Helical" evidence="9">
    <location>
        <begin position="401"/>
        <end position="421"/>
    </location>
</feature>
<dbReference type="GO" id="GO:0005351">
    <property type="term" value="F:carbohydrate:proton symporter activity"/>
    <property type="evidence" value="ECO:0007669"/>
    <property type="project" value="TreeGrafter"/>
</dbReference>
<keyword evidence="4 9" id="KW-0812">Transmembrane</keyword>
<feature type="transmembrane region" description="Helical" evidence="9">
    <location>
        <begin position="168"/>
        <end position="192"/>
    </location>
</feature>
<dbReference type="NCBIfam" id="TIGR00879">
    <property type="entry name" value="SP"/>
    <property type="match status" value="1"/>
</dbReference>
<feature type="transmembrane region" description="Helical" evidence="9">
    <location>
        <begin position="79"/>
        <end position="99"/>
    </location>
</feature>
<dbReference type="EMBL" id="ML994021">
    <property type="protein sequence ID" value="KAF2200467.1"/>
    <property type="molecule type" value="Genomic_DNA"/>
</dbReference>
<dbReference type="Pfam" id="PF00083">
    <property type="entry name" value="Sugar_tr"/>
    <property type="match status" value="1"/>
</dbReference>
<dbReference type="Proteomes" id="UP000799536">
    <property type="component" value="Unassembled WGS sequence"/>
</dbReference>
<evidence type="ECO:0000256" key="8">
    <source>
        <dbReference type="SAM" id="MobiDB-lite"/>
    </source>
</evidence>
<dbReference type="AlphaFoldDB" id="A0A9P4MS00"/>
<evidence type="ECO:0000256" key="7">
    <source>
        <dbReference type="RuleBase" id="RU003346"/>
    </source>
</evidence>